<evidence type="ECO:0000313" key="9">
    <source>
        <dbReference type="Proteomes" id="UP000266441"/>
    </source>
</evidence>
<keyword evidence="4" id="KW-0472">Membrane</keyword>
<comment type="caution">
    <text evidence="8">The sequence shown here is derived from an EMBL/GenBank/DDBJ whole genome shotgun (WGS) entry which is preliminary data.</text>
</comment>
<dbReference type="InterPro" id="IPR033985">
    <property type="entry name" value="SusD-like_N"/>
</dbReference>
<dbReference type="Pfam" id="PF07980">
    <property type="entry name" value="SusD_RagB"/>
    <property type="match status" value="1"/>
</dbReference>
<keyword evidence="3" id="KW-0732">Signal</keyword>
<evidence type="ECO:0000256" key="4">
    <source>
        <dbReference type="ARBA" id="ARBA00023136"/>
    </source>
</evidence>
<evidence type="ECO:0000259" key="6">
    <source>
        <dbReference type="Pfam" id="PF07980"/>
    </source>
</evidence>
<evidence type="ECO:0000256" key="2">
    <source>
        <dbReference type="ARBA" id="ARBA00006275"/>
    </source>
</evidence>
<evidence type="ECO:0000256" key="1">
    <source>
        <dbReference type="ARBA" id="ARBA00004442"/>
    </source>
</evidence>
<evidence type="ECO:0000256" key="3">
    <source>
        <dbReference type="ARBA" id="ARBA00022729"/>
    </source>
</evidence>
<dbReference type="PROSITE" id="PS51257">
    <property type="entry name" value="PROKAR_LIPOPROTEIN"/>
    <property type="match status" value="1"/>
</dbReference>
<dbReference type="EMBL" id="QWET01000001">
    <property type="protein sequence ID" value="RIH67102.1"/>
    <property type="molecule type" value="Genomic_DNA"/>
</dbReference>
<dbReference type="GO" id="GO:0009279">
    <property type="term" value="C:cell outer membrane"/>
    <property type="evidence" value="ECO:0007669"/>
    <property type="project" value="UniProtKB-SubCell"/>
</dbReference>
<sequence length="610" mass="70470">MKNFKNHILILLSFLLLFYSCEEQILDKKPLDRYSDAVVWADIKLADRYLKSLYYKLYIGWKCENIVTQITDDTHNRVLRGTDVYLQGRVTPSDLGPISNRYGYIFLRWDVLFSNIQDINVFLDNIDKVPENYEGIKKNEIEEKVNVLKGEAFFLRAFCYTNLVRIYGGVPLFDKPNKQDDDLLSYTRASFEETIQFISDDCDAAAALLLSNSQTVMGNASKGAALALKSRIWLFAASDLTADGNAANKYVGYENPNRNELWTKAKNAAKAVIDLGEYSLDNFGAPNKASVSENYYQFFRQKDLSSEEIIFGRMYSIPEYYHKINVLNGPNGTLNWGVTGVTQELVDVYQMNDGSDFSNHFTLDENDFYKNASSKYTSQNPYHNRDPRFTGTILYDSAVWQPRFSDLAERDPLGIYERRTRIKIVNGEEVSRVPGIDTHEGPVYPSEATYTGYCMRKFLDDEVQGAYEGCEQIWVEIRYPEILLNYAEACLELGENNEAEHYINMVRNRAAMPDFTNDIKEALKYERRVEMALEEGRFYDIRRWKILEDVFNSHAHGIKIEEINDDGVITTTWQRILVQERGPVVQSMYWFPIPTVERNKAPQLEQNPSY</sequence>
<organism evidence="8 9">
    <name type="scientific">Mariniphaga sediminis</name>
    <dbReference type="NCBI Taxonomy" id="1628158"/>
    <lineage>
        <taxon>Bacteria</taxon>
        <taxon>Pseudomonadati</taxon>
        <taxon>Bacteroidota</taxon>
        <taxon>Bacteroidia</taxon>
        <taxon>Marinilabiliales</taxon>
        <taxon>Prolixibacteraceae</taxon>
        <taxon>Mariniphaga</taxon>
    </lineage>
</organism>
<feature type="domain" description="RagB/SusD" evidence="6">
    <location>
        <begin position="329"/>
        <end position="610"/>
    </location>
</feature>
<feature type="domain" description="SusD-like N-terminal" evidence="7">
    <location>
        <begin position="103"/>
        <end position="234"/>
    </location>
</feature>
<keyword evidence="5" id="KW-0998">Cell outer membrane</keyword>
<keyword evidence="9" id="KW-1185">Reference proteome</keyword>
<dbReference type="OrthoDB" id="1096885at2"/>
<dbReference type="Proteomes" id="UP000266441">
    <property type="component" value="Unassembled WGS sequence"/>
</dbReference>
<comment type="subcellular location">
    <subcellularLocation>
        <location evidence="1">Cell outer membrane</location>
    </subcellularLocation>
</comment>
<evidence type="ECO:0000259" key="7">
    <source>
        <dbReference type="Pfam" id="PF14322"/>
    </source>
</evidence>
<gene>
    <name evidence="8" type="ORF">D1164_01335</name>
</gene>
<proteinExistence type="inferred from homology"/>
<dbReference type="InterPro" id="IPR011990">
    <property type="entry name" value="TPR-like_helical_dom_sf"/>
</dbReference>
<comment type="similarity">
    <text evidence="2">Belongs to the SusD family.</text>
</comment>
<name>A0A399DA55_9BACT</name>
<evidence type="ECO:0000313" key="8">
    <source>
        <dbReference type="EMBL" id="RIH67102.1"/>
    </source>
</evidence>
<dbReference type="AlphaFoldDB" id="A0A399DA55"/>
<dbReference type="Gene3D" id="1.25.40.390">
    <property type="match status" value="1"/>
</dbReference>
<reference evidence="8 9" key="1">
    <citation type="journal article" date="2015" name="Int. J. Syst. Evol. Microbiol.">
        <title>Mariniphaga sediminis sp. nov., isolated from coastal sediment.</title>
        <authorList>
            <person name="Wang F.Q."/>
            <person name="Shen Q.Y."/>
            <person name="Chen G.J."/>
            <person name="Du Z.J."/>
        </authorList>
    </citation>
    <scope>NUCLEOTIDE SEQUENCE [LARGE SCALE GENOMIC DNA]</scope>
    <source>
        <strain evidence="8 9">SY21</strain>
    </source>
</reference>
<accession>A0A399DA55</accession>
<dbReference type="InterPro" id="IPR012944">
    <property type="entry name" value="SusD_RagB_dom"/>
</dbReference>
<dbReference type="Pfam" id="PF14322">
    <property type="entry name" value="SusD-like_3"/>
    <property type="match status" value="1"/>
</dbReference>
<dbReference type="RefSeq" id="WP_119348126.1">
    <property type="nucleotide sequence ID" value="NZ_QWET01000001.1"/>
</dbReference>
<evidence type="ECO:0000256" key="5">
    <source>
        <dbReference type="ARBA" id="ARBA00023237"/>
    </source>
</evidence>
<dbReference type="SUPFAM" id="SSF48452">
    <property type="entry name" value="TPR-like"/>
    <property type="match status" value="1"/>
</dbReference>
<protein>
    <submittedName>
        <fullName evidence="8">RagB/SusD family nutrient uptake outer membrane protein</fullName>
    </submittedName>
</protein>